<organism evidence="1 2">
    <name type="scientific">Neisseria meningitidis serogroup B</name>
    <dbReference type="NCBI Taxonomy" id="491"/>
    <lineage>
        <taxon>Bacteria</taxon>
        <taxon>Pseudomonadati</taxon>
        <taxon>Pseudomonadota</taxon>
        <taxon>Betaproteobacteria</taxon>
        <taxon>Neisseriales</taxon>
        <taxon>Neisseriaceae</taxon>
        <taxon>Neisseria</taxon>
    </lineage>
</organism>
<sequence>MLYLDWRNNQKIRFSWQLLLFNHSNKVRMKPVFGLQTAFIFWVTS</sequence>
<name>A0A0H5QCK3_NEIMI</name>
<accession>A0A0H5QCK3</accession>
<evidence type="ECO:0000313" key="1">
    <source>
        <dbReference type="EMBL" id="CRY99694.1"/>
    </source>
</evidence>
<proteinExistence type="predicted"/>
<dbReference type="EMBL" id="CVTF01000081">
    <property type="protein sequence ID" value="CRY99694.1"/>
    <property type="molecule type" value="Genomic_DNA"/>
</dbReference>
<reference evidence="1 2" key="1">
    <citation type="submission" date="2014-11" db="EMBL/GenBank/DDBJ databases">
        <authorList>
            <person name="Diene M.Seydina."/>
        </authorList>
    </citation>
    <scope>NUCLEOTIDE SEQUENCE [LARGE SCALE GENOMIC DNA]</scope>
    <source>
        <strain evidence="1 2">Neisseria meningitidis CHUV</strain>
    </source>
</reference>
<dbReference type="AlphaFoldDB" id="A0A0H5QCK3"/>
<dbReference type="Proteomes" id="UP000182715">
    <property type="component" value="Unassembled WGS sequence"/>
</dbReference>
<protein>
    <submittedName>
        <fullName evidence="1">Uncharacterized protein</fullName>
    </submittedName>
</protein>
<evidence type="ECO:0000313" key="2">
    <source>
        <dbReference type="Proteomes" id="UP000182715"/>
    </source>
</evidence>